<name>A0ACB0XVQ2_MELEN</name>
<gene>
    <name evidence="1" type="ORF">MENTE1834_LOCUS4268</name>
</gene>
<sequence length="1275" mass="143713">MDNEHNHQKQQKILTKEQQEKHKNEINVCSVKNSEEKIKENEELIQPLHVEIPENQPQKIIIDKQCSEEERISKTPHHLLNSKQQGRNKEIKQPLLLQQHSPKFKQNCSLSTGCCPCCTNTQNEITSFTPPPNLTTVADRFVLQHYSKAGSGGTLPISGIPRKKAPQHRRLRKYASETSFCSSPGSSFGSVGSGASLLHPSQCPGRIRTVTLMNGRSRNSGGDLGCEREVRTGARVFHVRPSGTSSQQSAHLACAGSNTLINRLHHQRRCQPQQQLSQSPQSQEIRKDSGDDASCSLGSGSTQGSNSQQTPLSQRRIQIIQMQQKQQHPFTPSQQQQRFKMRRPRSTGQIIIQQIPNSKKKYSETQECNYSIEQNSGGSSSTTAGQSGPDNNHRCRTMSSGTPYTIHQNHSSNCVANNISAINNNNNNKGNNSSVGYDPSYTSATVYSTDSIINIHSACGQPTNPETVSGTCTGSGAPMTADAIIPVDRRPSNYYLFEDDSAHEFDDEDEFDNVTLMYSKHEKIPMKDFGSEIRATMDIDHLLNKAVLLLDLQETSLEEIFAKIIHEMDIQEPEFTSEQVRSVLFTQDAGNQFHILSRTVQSICTTGTVGGTFDYDQTWICALCMLSTVQHRHVAIARLSHPTNLGRTMQDLRFIIIVIAPSRAKGTKTALETTRTFATLFADMDIRQRLVMAHSVEAFRATLLEAAKELALEQSQWRERKSSIHLSQAKEQVFGLGKFFPFRGLIEDFKMRKKHYISDYLDGLRGHRTMQKMFSSIIFLYFACLLPAIAFGVLNDDNTGGRINVRKGILAQAIGGVFFAAFGGQPMIILLTTVPLAIYIKVIYRISESLGYDFFAMYACVGLWCQFFLVIYAATELCSLMKLATRSAEEMFSLFIAIAFAVESVRAIHTSFIDNYLSCIDTTSVAQPQNFSLLNQKILTNTTELIYPQIENGCNRDTFILYLLLMFGTLWVALFLYNFRKTPYLTRSRREWLADYALPASVLIMSFLGEHTFSKIDKDIFHMRADVSLLKIPEFWRLSWQAIFVCFILGFFLSFLFYMDQNICSAIVNNNQNKLKKGSAQHLDLLVVSILNMFLSVMGLPWMHGALPHSPLHVRALADVEERVAQGHVHEVIMNVRETRLATLIAHILILASTFFLLPSPLQSIPTSVLHGLFLYMAFTSLSGNEMVERLLLLITEQQAYPPTHYIRRVPQRKVHLFTTCQLIQLIILCAVGFSPYPFIEMVFPIVCFCFLPIRHILIPRIIDYKYLDALDGRH</sequence>
<comment type="caution">
    <text evidence="1">The sequence shown here is derived from an EMBL/GenBank/DDBJ whole genome shotgun (WGS) entry which is preliminary data.</text>
</comment>
<dbReference type="EMBL" id="CAVMJV010000003">
    <property type="protein sequence ID" value="CAK5019876.1"/>
    <property type="molecule type" value="Genomic_DNA"/>
</dbReference>
<protein>
    <submittedName>
        <fullName evidence="1">Uncharacterized protein</fullName>
    </submittedName>
</protein>
<dbReference type="Proteomes" id="UP001497535">
    <property type="component" value="Unassembled WGS sequence"/>
</dbReference>
<evidence type="ECO:0000313" key="1">
    <source>
        <dbReference type="EMBL" id="CAK5019876.1"/>
    </source>
</evidence>
<organism evidence="1 2">
    <name type="scientific">Meloidogyne enterolobii</name>
    <name type="common">Root-knot nematode worm</name>
    <name type="synonym">Meloidogyne mayaguensis</name>
    <dbReference type="NCBI Taxonomy" id="390850"/>
    <lineage>
        <taxon>Eukaryota</taxon>
        <taxon>Metazoa</taxon>
        <taxon>Ecdysozoa</taxon>
        <taxon>Nematoda</taxon>
        <taxon>Chromadorea</taxon>
        <taxon>Rhabditida</taxon>
        <taxon>Tylenchina</taxon>
        <taxon>Tylenchomorpha</taxon>
        <taxon>Tylenchoidea</taxon>
        <taxon>Meloidogynidae</taxon>
        <taxon>Meloidogyninae</taxon>
        <taxon>Meloidogyne</taxon>
    </lineage>
</organism>
<evidence type="ECO:0000313" key="2">
    <source>
        <dbReference type="Proteomes" id="UP001497535"/>
    </source>
</evidence>
<reference evidence="1" key="1">
    <citation type="submission" date="2023-11" db="EMBL/GenBank/DDBJ databases">
        <authorList>
            <person name="Poullet M."/>
        </authorList>
    </citation>
    <scope>NUCLEOTIDE SEQUENCE</scope>
    <source>
        <strain evidence="1">E1834</strain>
    </source>
</reference>
<keyword evidence="2" id="KW-1185">Reference proteome</keyword>
<accession>A0ACB0XVQ2</accession>
<proteinExistence type="predicted"/>